<evidence type="ECO:0000256" key="3">
    <source>
        <dbReference type="ARBA" id="ARBA00022741"/>
    </source>
</evidence>
<dbReference type="GO" id="GO:0006085">
    <property type="term" value="P:acetyl-CoA biosynthetic process"/>
    <property type="evidence" value="ECO:0007669"/>
    <property type="project" value="UniProtKB-UniRule"/>
</dbReference>
<feature type="binding site" evidence="6">
    <location>
        <begin position="326"/>
        <end position="330"/>
    </location>
    <ligand>
        <name>ATP</name>
        <dbReference type="ChEBI" id="CHEBI:30616"/>
    </ligand>
</feature>
<evidence type="ECO:0000256" key="7">
    <source>
        <dbReference type="RuleBase" id="RU003835"/>
    </source>
</evidence>
<dbReference type="PIRSF" id="PIRSF000722">
    <property type="entry name" value="Acetate_prop_kin"/>
    <property type="match status" value="1"/>
</dbReference>
<dbReference type="EMBL" id="CP030103">
    <property type="protein sequence ID" value="AWX42658.1"/>
    <property type="molecule type" value="Genomic_DNA"/>
</dbReference>
<evidence type="ECO:0000256" key="6">
    <source>
        <dbReference type="HAMAP-Rule" id="MF_00020"/>
    </source>
</evidence>
<keyword evidence="9" id="KW-1185">Reference proteome</keyword>
<dbReference type="OrthoDB" id="9802453at2"/>
<accession>A0A2Z4LMJ9</accession>
<proteinExistence type="inferred from homology"/>
<dbReference type="SUPFAM" id="SSF53067">
    <property type="entry name" value="Actin-like ATPase domain"/>
    <property type="match status" value="2"/>
</dbReference>
<protein>
    <recommendedName>
        <fullName evidence="6">Acetate kinase</fullName>
        <ecNumber evidence="6">2.7.2.1</ecNumber>
    </recommendedName>
    <alternativeName>
        <fullName evidence="6">Acetokinase</fullName>
    </alternativeName>
</protein>
<feature type="site" description="Transition state stabilizer" evidence="6">
    <location>
        <position position="236"/>
    </location>
</feature>
<keyword evidence="6" id="KW-0963">Cytoplasm</keyword>
<dbReference type="InterPro" id="IPR004372">
    <property type="entry name" value="Ac/propionate_kinase"/>
</dbReference>
<dbReference type="KEGG" id="mclo:DK849_01000"/>
<comment type="similarity">
    <text evidence="1 6 7">Belongs to the acetokinase family.</text>
</comment>
<gene>
    <name evidence="6" type="primary">ackA</name>
    <name evidence="8" type="ORF">DK849_01000</name>
</gene>
<dbReference type="GO" id="GO:0006083">
    <property type="term" value="P:acetate metabolic process"/>
    <property type="evidence" value="ECO:0007669"/>
    <property type="project" value="TreeGrafter"/>
</dbReference>
<dbReference type="HAMAP" id="MF_00020">
    <property type="entry name" value="Acetate_kinase"/>
    <property type="match status" value="1"/>
</dbReference>
<dbReference type="PANTHER" id="PTHR21060:SF15">
    <property type="entry name" value="ACETATE KINASE-RELATED"/>
    <property type="match status" value="1"/>
</dbReference>
<evidence type="ECO:0000256" key="4">
    <source>
        <dbReference type="ARBA" id="ARBA00022777"/>
    </source>
</evidence>
<dbReference type="Proteomes" id="UP000249865">
    <property type="component" value="Chromosome"/>
</dbReference>
<dbReference type="Gene3D" id="3.30.420.40">
    <property type="match status" value="2"/>
</dbReference>
<dbReference type="UniPathway" id="UPA00340">
    <property type="reaction ID" value="UER00458"/>
</dbReference>
<keyword evidence="5 6" id="KW-0067">ATP-binding</keyword>
<feature type="binding site" evidence="6">
    <location>
        <position position="381"/>
    </location>
    <ligand>
        <name>Mg(2+)</name>
        <dbReference type="ChEBI" id="CHEBI:18420"/>
    </ligand>
</feature>
<dbReference type="PANTHER" id="PTHR21060">
    <property type="entry name" value="ACETATE KINASE"/>
    <property type="match status" value="1"/>
</dbReference>
<dbReference type="InterPro" id="IPR000890">
    <property type="entry name" value="Aliphatic_acid_kin_short-chain"/>
</dbReference>
<dbReference type="GO" id="GO:0005524">
    <property type="term" value="F:ATP binding"/>
    <property type="evidence" value="ECO:0007669"/>
    <property type="project" value="UniProtKB-KW"/>
</dbReference>
<comment type="function">
    <text evidence="6">Catalyzes the formation of acetyl phosphate from acetate and ATP. Can also catalyze the reverse reaction.</text>
</comment>
<evidence type="ECO:0000256" key="1">
    <source>
        <dbReference type="ARBA" id="ARBA00008748"/>
    </source>
</evidence>
<comment type="pathway">
    <text evidence="6">Metabolic intermediate biosynthesis; acetyl-CoA biosynthesis; acetyl-CoA from acetate: step 1/2.</text>
</comment>
<dbReference type="InterPro" id="IPR023865">
    <property type="entry name" value="Aliphatic_acid_kinase_CS"/>
</dbReference>
<name>A0A2Z4LMJ9_9BACT</name>
<dbReference type="EC" id="2.7.2.1" evidence="6"/>
<dbReference type="GO" id="GO:0008776">
    <property type="term" value="F:acetate kinase activity"/>
    <property type="evidence" value="ECO:0007669"/>
    <property type="project" value="UniProtKB-UniRule"/>
</dbReference>
<dbReference type="Pfam" id="PF00871">
    <property type="entry name" value="Acetate_kinase"/>
    <property type="match status" value="1"/>
</dbReference>
<keyword evidence="2 6" id="KW-0808">Transferase</keyword>
<feature type="binding site" evidence="6">
    <location>
        <begin position="203"/>
        <end position="207"/>
    </location>
    <ligand>
        <name>ATP</name>
        <dbReference type="ChEBI" id="CHEBI:30616"/>
    </ligand>
</feature>
<evidence type="ECO:0000256" key="5">
    <source>
        <dbReference type="ARBA" id="ARBA00022840"/>
    </source>
</evidence>
<keyword evidence="3 6" id="KW-0547">Nucleotide-binding</keyword>
<dbReference type="PROSITE" id="PS01075">
    <property type="entry name" value="ACETATE_KINASE_1"/>
    <property type="match status" value="1"/>
</dbReference>
<comment type="catalytic activity">
    <reaction evidence="6">
        <text>acetate + ATP = acetyl phosphate + ADP</text>
        <dbReference type="Rhea" id="RHEA:11352"/>
        <dbReference type="ChEBI" id="CHEBI:22191"/>
        <dbReference type="ChEBI" id="CHEBI:30089"/>
        <dbReference type="ChEBI" id="CHEBI:30616"/>
        <dbReference type="ChEBI" id="CHEBI:456216"/>
        <dbReference type="EC" id="2.7.2.1"/>
    </reaction>
</comment>
<dbReference type="GO" id="GO:0005737">
    <property type="term" value="C:cytoplasm"/>
    <property type="evidence" value="ECO:0007669"/>
    <property type="project" value="UniProtKB-SubCell"/>
</dbReference>
<feature type="binding site" evidence="6">
    <location>
        <position position="88"/>
    </location>
    <ligand>
        <name>substrate</name>
    </ligand>
</feature>
<keyword evidence="6" id="KW-0460">Magnesium</keyword>
<evidence type="ECO:0000313" key="9">
    <source>
        <dbReference type="Proteomes" id="UP000249865"/>
    </source>
</evidence>
<feature type="active site" description="Proton donor/acceptor" evidence="6">
    <location>
        <position position="145"/>
    </location>
</feature>
<dbReference type="PRINTS" id="PR00471">
    <property type="entry name" value="ACETATEKNASE"/>
</dbReference>
<feature type="binding site" evidence="6">
    <location>
        <position position="15"/>
    </location>
    <ligand>
        <name>ATP</name>
        <dbReference type="ChEBI" id="CHEBI:30616"/>
    </ligand>
</feature>
<comment type="subcellular location">
    <subcellularLocation>
        <location evidence="6">Cytoplasm</location>
    </subcellularLocation>
</comment>
<dbReference type="RefSeq" id="WP_029329909.1">
    <property type="nucleotide sequence ID" value="NZ_CP030103.1"/>
</dbReference>
<keyword evidence="4 6" id="KW-0418">Kinase</keyword>
<sequence>MSKILIINAGSSSIKWSLFNEKMNVEAKGVAQRIKLEMGILTLDYLDNKTDTHTPLPSFLETVKKIVKQWEDNGIVKNYDEITQVAFRIVNGGPHMQNTCEVNEQNIQYLRDSIDLAPVHNPGALEAVLAFKQLLPHAKMTMHFDTSFHRTLPKSAYIYPINHKLTEELNIRKYGFHGLNHNFIAEKSKELFGKENVNVISLHIGNGASLCAIENGKSIDTSMGFTPIAGVMMGTRSGDIDTSIIPYIMKKTGKSIDEVFKILNEESGMLGVSGVSSDIRDIHGVFDSNEQARFALELYCLKISDYLIKYLNRINGKIDGIIFTAGVGENDDYVREQVIKNIHLLDLKIDDVKNKDRKYGDYKLISTPDSQLPIYVVRAQEELFIANEAKNFFKK</sequence>
<evidence type="ECO:0000256" key="2">
    <source>
        <dbReference type="ARBA" id="ARBA00022679"/>
    </source>
</evidence>
<dbReference type="PROSITE" id="PS01076">
    <property type="entry name" value="ACETATE_KINASE_2"/>
    <property type="match status" value="1"/>
</dbReference>
<dbReference type="AlphaFoldDB" id="A0A2Z4LMJ9"/>
<reference evidence="9" key="1">
    <citation type="submission" date="2018-06" db="EMBL/GenBank/DDBJ databases">
        <title>Complete genome sequences of Mycoplasma anatis, M. anseris and M. cloacale type strains.</title>
        <authorList>
            <person name="Grozner D."/>
            <person name="Forro B."/>
            <person name="Sulyok K.M."/>
            <person name="Marton S."/>
            <person name="Kreizinger Z."/>
            <person name="Banyai K."/>
            <person name="Gyuranecz M."/>
        </authorList>
    </citation>
    <scope>NUCLEOTIDE SEQUENCE [LARGE SCALE GENOMIC DNA]</scope>
    <source>
        <strain evidence="9">NCTC 10199</strain>
    </source>
</reference>
<dbReference type="InterPro" id="IPR043129">
    <property type="entry name" value="ATPase_NBD"/>
</dbReference>
<comment type="subunit">
    <text evidence="6">Homodimer.</text>
</comment>
<keyword evidence="6" id="KW-0479">Metal-binding</keyword>
<organism evidence="8 9">
    <name type="scientific">Metamycoplasma cloacale</name>
    <dbReference type="NCBI Taxonomy" id="92401"/>
    <lineage>
        <taxon>Bacteria</taxon>
        <taxon>Bacillati</taxon>
        <taxon>Mycoplasmatota</taxon>
        <taxon>Mycoplasmoidales</taxon>
        <taxon>Metamycoplasmataceae</taxon>
        <taxon>Metamycoplasma</taxon>
    </lineage>
</organism>
<feature type="binding site" evidence="6">
    <location>
        <position position="8"/>
    </location>
    <ligand>
        <name>Mg(2+)</name>
        <dbReference type="ChEBI" id="CHEBI:18420"/>
    </ligand>
</feature>
<feature type="binding site" evidence="6">
    <location>
        <begin position="278"/>
        <end position="280"/>
    </location>
    <ligand>
        <name>ATP</name>
        <dbReference type="ChEBI" id="CHEBI:30616"/>
    </ligand>
</feature>
<dbReference type="NCBIfam" id="TIGR00016">
    <property type="entry name" value="ackA"/>
    <property type="match status" value="1"/>
</dbReference>
<comment type="cofactor">
    <cofactor evidence="6">
        <name>Mg(2+)</name>
        <dbReference type="ChEBI" id="CHEBI:18420"/>
    </cofactor>
    <cofactor evidence="6">
        <name>Mn(2+)</name>
        <dbReference type="ChEBI" id="CHEBI:29035"/>
    </cofactor>
    <text evidence="6">Mg(2+). Can also accept Mn(2+).</text>
</comment>
<feature type="site" description="Transition state stabilizer" evidence="6">
    <location>
        <position position="177"/>
    </location>
</feature>
<evidence type="ECO:0000313" key="8">
    <source>
        <dbReference type="EMBL" id="AWX42658.1"/>
    </source>
</evidence>
<dbReference type="GO" id="GO:0000287">
    <property type="term" value="F:magnesium ion binding"/>
    <property type="evidence" value="ECO:0007669"/>
    <property type="project" value="UniProtKB-UniRule"/>
</dbReference>